<evidence type="ECO:0000256" key="3">
    <source>
        <dbReference type="ARBA" id="ARBA00022989"/>
    </source>
</evidence>
<dbReference type="InterPro" id="IPR007430">
    <property type="entry name" value="VirB8"/>
</dbReference>
<feature type="transmembrane region" description="Helical" evidence="5">
    <location>
        <begin position="6"/>
        <end position="28"/>
    </location>
</feature>
<feature type="domain" description="Bacterial virulence protein VirB8" evidence="6">
    <location>
        <begin position="4"/>
        <end position="192"/>
    </location>
</feature>
<proteinExistence type="predicted"/>
<evidence type="ECO:0000313" key="7">
    <source>
        <dbReference type="EMBL" id="NVO78989.1"/>
    </source>
</evidence>
<evidence type="ECO:0000256" key="4">
    <source>
        <dbReference type="ARBA" id="ARBA00023136"/>
    </source>
</evidence>
<comment type="subcellular location">
    <subcellularLocation>
        <location evidence="1">Membrane</location>
        <topology evidence="1">Single-pass membrane protein</topology>
    </subcellularLocation>
</comment>
<dbReference type="SUPFAM" id="SSF54427">
    <property type="entry name" value="NTF2-like"/>
    <property type="match status" value="1"/>
</dbReference>
<protein>
    <submittedName>
        <fullName evidence="7">Type IV secretion system protein</fullName>
    </submittedName>
</protein>
<dbReference type="EMBL" id="JABXYJ010000008">
    <property type="protein sequence ID" value="NVO78989.1"/>
    <property type="molecule type" value="Genomic_DNA"/>
</dbReference>
<evidence type="ECO:0000256" key="2">
    <source>
        <dbReference type="ARBA" id="ARBA00022692"/>
    </source>
</evidence>
<dbReference type="InterPro" id="IPR035658">
    <property type="entry name" value="TrbF"/>
</dbReference>
<keyword evidence="8" id="KW-1185">Reference proteome</keyword>
<dbReference type="GO" id="GO:0016020">
    <property type="term" value="C:membrane"/>
    <property type="evidence" value="ECO:0007669"/>
    <property type="project" value="UniProtKB-SubCell"/>
</dbReference>
<dbReference type="Pfam" id="PF04335">
    <property type="entry name" value="VirB8"/>
    <property type="match status" value="1"/>
</dbReference>
<dbReference type="Proteomes" id="UP000588051">
    <property type="component" value="Unassembled WGS sequence"/>
</dbReference>
<dbReference type="InterPro" id="IPR032710">
    <property type="entry name" value="NTF2-like_dom_sf"/>
</dbReference>
<evidence type="ECO:0000313" key="8">
    <source>
        <dbReference type="Proteomes" id="UP000588051"/>
    </source>
</evidence>
<evidence type="ECO:0000256" key="5">
    <source>
        <dbReference type="SAM" id="Phobius"/>
    </source>
</evidence>
<evidence type="ECO:0000259" key="6">
    <source>
        <dbReference type="Pfam" id="PF04335"/>
    </source>
</evidence>
<keyword evidence="2 5" id="KW-0812">Transmembrane</keyword>
<dbReference type="AlphaFoldDB" id="A0A850QIP1"/>
<dbReference type="Gene3D" id="3.10.450.230">
    <property type="entry name" value="VirB8 protein"/>
    <property type="match status" value="1"/>
</dbReference>
<dbReference type="CDD" id="cd16425">
    <property type="entry name" value="TrbF"/>
    <property type="match status" value="1"/>
</dbReference>
<organism evidence="7 8">
    <name type="scientific">Undibacterium oligocarboniphilum</name>
    <dbReference type="NCBI Taxonomy" id="666702"/>
    <lineage>
        <taxon>Bacteria</taxon>
        <taxon>Pseudomonadati</taxon>
        <taxon>Pseudomonadota</taxon>
        <taxon>Betaproteobacteria</taxon>
        <taxon>Burkholderiales</taxon>
        <taxon>Oxalobacteraceae</taxon>
        <taxon>Undibacterium</taxon>
    </lineage>
</organism>
<comment type="caution">
    <text evidence="7">The sequence shown here is derived from an EMBL/GenBank/DDBJ whole genome shotgun (WGS) entry which is preliminary data.</text>
</comment>
<reference evidence="7 8" key="1">
    <citation type="submission" date="2020-06" db="EMBL/GenBank/DDBJ databases">
        <authorList>
            <person name="Qiu C."/>
            <person name="Liu Z."/>
        </authorList>
    </citation>
    <scope>NUCLEOTIDE SEQUENCE [LARGE SCALE GENOMIC DNA]</scope>
    <source>
        <strain evidence="7 8">EM 1</strain>
    </source>
</reference>
<evidence type="ECO:0000256" key="1">
    <source>
        <dbReference type="ARBA" id="ARBA00004167"/>
    </source>
</evidence>
<keyword evidence="3 5" id="KW-1133">Transmembrane helix</keyword>
<gene>
    <name evidence="7" type="ORF">HV832_14255</name>
</gene>
<accession>A0A850QIP1</accession>
<keyword evidence="4 5" id="KW-0472">Membrane</keyword>
<sequence length="194" mass="21725">MEKSQWKVACFVMAFVIVVLAFTINTMLPLKSVKIYRLEVDTLGNEKVVPMSASTYTPSENEVRARLKELVIRMYSINDAKRMDADLAKARVLMSGQAKAQFTDLINSEKPFLKLAEHPDYLREPKVNGVSKISDKVFLIDFLLKDRVGSSGQTTKHKTMTVTYEVKPPTTDEEVLGDNPAGIFVVSFTISDVS</sequence>
<name>A0A850QIP1_9BURK</name>